<dbReference type="AlphaFoldDB" id="A0A6H1ZCJ1"/>
<gene>
    <name evidence="2" type="ORF">TM448A00186_0094</name>
</gene>
<dbReference type="GO" id="GO:0016757">
    <property type="term" value="F:glycosyltransferase activity"/>
    <property type="evidence" value="ECO:0007669"/>
    <property type="project" value="InterPro"/>
</dbReference>
<dbReference type="PANTHER" id="PTHR12526">
    <property type="entry name" value="GLYCOSYLTRANSFERASE"/>
    <property type="match status" value="1"/>
</dbReference>
<name>A0A6H1ZCJ1_9ZZZZ</name>
<dbReference type="Pfam" id="PF00534">
    <property type="entry name" value="Glycos_transf_1"/>
    <property type="match status" value="1"/>
</dbReference>
<dbReference type="InterPro" id="IPR001296">
    <property type="entry name" value="Glyco_trans_1"/>
</dbReference>
<accession>A0A6H1ZCJ1</accession>
<reference evidence="2" key="1">
    <citation type="submission" date="2020-03" db="EMBL/GenBank/DDBJ databases">
        <title>The deep terrestrial virosphere.</title>
        <authorList>
            <person name="Holmfeldt K."/>
            <person name="Nilsson E."/>
            <person name="Simone D."/>
            <person name="Lopez-Fernandez M."/>
            <person name="Wu X."/>
            <person name="de Brujin I."/>
            <person name="Lundin D."/>
            <person name="Andersson A."/>
            <person name="Bertilsson S."/>
            <person name="Dopson M."/>
        </authorList>
    </citation>
    <scope>NUCLEOTIDE SEQUENCE</scope>
    <source>
        <strain evidence="2">TM448A00186</strain>
    </source>
</reference>
<evidence type="ECO:0000313" key="2">
    <source>
        <dbReference type="EMBL" id="QJA45182.1"/>
    </source>
</evidence>
<dbReference type="CDD" id="cd03801">
    <property type="entry name" value="GT4_PimA-like"/>
    <property type="match status" value="1"/>
</dbReference>
<dbReference type="SUPFAM" id="SSF53756">
    <property type="entry name" value="UDP-Glycosyltransferase/glycogen phosphorylase"/>
    <property type="match status" value="1"/>
</dbReference>
<dbReference type="Gene3D" id="3.40.50.2000">
    <property type="entry name" value="Glycogen Phosphorylase B"/>
    <property type="match status" value="2"/>
</dbReference>
<proteinExistence type="predicted"/>
<sequence length="387" mass="44888">MIKVRGMIFNNTGKGYYRLKQPYSLISRHCSDLDIQMVMRGQVAGPQTQQLIDSCDVFLLQNIHSGALDAFPNLIKYARSKNKAVIYDVDDLDWNVSKENPAYEEFTKRNIGKYVIECLRTATVVTTTTSRLANEIRQFNKNVIVLPNAIDYDYYYWNLPKKKDNWIRVGFIGGSSHHGDLQLIEGIGKWIIEEFDNTKFVLGGYDSRMLSPDPNLLLYSDGPDNVWTQYKEVLFGKDYDKNRIEILRTEQVDSYPKLYKDVDILIAPLKSNKFNFSKSNLKILESSGYEIPVIASDVGIYSDTITSAINGFLVRTPNDWKRYLKRLIEDTELRKRMGKRLKEDYKKLYDIYKVNDRRIELIKKVYKEAQLSALSQEVTKAAKEKLK</sequence>
<keyword evidence="2" id="KW-0808">Transferase</keyword>
<evidence type="ECO:0000259" key="1">
    <source>
        <dbReference type="Pfam" id="PF00534"/>
    </source>
</evidence>
<feature type="domain" description="Glycosyl transferase family 1" evidence="1">
    <location>
        <begin position="252"/>
        <end position="342"/>
    </location>
</feature>
<organism evidence="2">
    <name type="scientific">viral metagenome</name>
    <dbReference type="NCBI Taxonomy" id="1070528"/>
    <lineage>
        <taxon>unclassified sequences</taxon>
        <taxon>metagenomes</taxon>
        <taxon>organismal metagenomes</taxon>
    </lineage>
</organism>
<dbReference type="EMBL" id="MT143986">
    <property type="protein sequence ID" value="QJA45182.1"/>
    <property type="molecule type" value="Genomic_DNA"/>
</dbReference>
<protein>
    <submittedName>
        <fullName evidence="2">Putative glycosyltransferase</fullName>
    </submittedName>
</protein>
<dbReference type="PANTHER" id="PTHR12526:SF625">
    <property type="entry name" value="PHOSPHATIDYLINOSITOL GLYCAN-CLASS A"/>
    <property type="match status" value="1"/>
</dbReference>